<feature type="transmembrane region" description="Helical" evidence="8">
    <location>
        <begin position="375"/>
        <end position="397"/>
    </location>
</feature>
<comment type="subcellular location">
    <subcellularLocation>
        <location evidence="1">Membrane</location>
        <topology evidence="1">Multi-pass membrane protein</topology>
    </subcellularLocation>
</comment>
<feature type="transmembrane region" description="Helical" evidence="8">
    <location>
        <begin position="282"/>
        <end position="302"/>
    </location>
</feature>
<organism evidence="9 10">
    <name type="scientific">Brooklawnia cerclae</name>
    <dbReference type="NCBI Taxonomy" id="349934"/>
    <lineage>
        <taxon>Bacteria</taxon>
        <taxon>Bacillati</taxon>
        <taxon>Actinomycetota</taxon>
        <taxon>Actinomycetes</taxon>
        <taxon>Propionibacteriales</taxon>
        <taxon>Propionibacteriaceae</taxon>
        <taxon>Brooklawnia</taxon>
    </lineage>
</organism>
<keyword evidence="3" id="KW-0808">Transferase</keyword>
<evidence type="ECO:0000256" key="1">
    <source>
        <dbReference type="ARBA" id="ARBA00004141"/>
    </source>
</evidence>
<keyword evidence="2" id="KW-0328">Glycosyltransferase</keyword>
<feature type="transmembrane region" description="Helical" evidence="8">
    <location>
        <begin position="345"/>
        <end position="363"/>
    </location>
</feature>
<dbReference type="NCBIfam" id="NF038066">
    <property type="entry name" value="MptB"/>
    <property type="match status" value="1"/>
</dbReference>
<reference evidence="9 10" key="1">
    <citation type="submission" date="2020-02" db="EMBL/GenBank/DDBJ databases">
        <title>Sequencing the genomes of 1000 actinobacteria strains.</title>
        <authorList>
            <person name="Klenk H.-P."/>
        </authorList>
    </citation>
    <scope>NUCLEOTIDE SEQUENCE [LARGE SCALE GENOMIC DNA]</scope>
    <source>
        <strain evidence="9 10">DSM 19609</strain>
    </source>
</reference>
<evidence type="ECO:0000256" key="3">
    <source>
        <dbReference type="ARBA" id="ARBA00022679"/>
    </source>
</evidence>
<dbReference type="EMBL" id="JAAMOZ010000001">
    <property type="protein sequence ID" value="NIH55892.1"/>
    <property type="molecule type" value="Genomic_DNA"/>
</dbReference>
<feature type="transmembrane region" description="Helical" evidence="8">
    <location>
        <begin position="163"/>
        <end position="180"/>
    </location>
</feature>
<evidence type="ECO:0000256" key="7">
    <source>
        <dbReference type="ARBA" id="ARBA00043987"/>
    </source>
</evidence>
<sequence length="470" mass="49114">MLIRRDELLGLAGSLLLAASAWLASPWGLGFASRENPVGVTVVQTVPAVLGLGALFLAWVGIRDADRRTAWRAFTLWSVPLVLAPALLSKDAWAYLDQGWIVAQGFDPYSTGLATIGGPFADRVDSYWQGTTPVYPAGALLVQAGVVVASGADPFWSLMAMRLPALTSVVVIGTLVPRIAELTGHGADRARWGSLLNPLVIVYFVGGMHNDAWALALAVTGVWLAARWRSAIAWLAAAALVGLGMSVKQPVGLMAVAVAMLGIALPGGTPPRRAWREAIRPALWRVPVAVAVTLATFGAVSASTGWGLGWARGSGTPYSTGNPSLPRTVAATAALVTGRPLADCLAIVGPVFVLAGVGVMAWLGWRCGATRPVAFVAWALVVFAFATPSLQPWYVLWGGVLLGAVGHDSRIEGWAVAVVGGLFALSVCLETAGLPIPVGQGVAVVVVLLLRRWARDSMAARPDDEGYVSD</sequence>
<dbReference type="RefSeq" id="WP_167164599.1">
    <property type="nucleotide sequence ID" value="NZ_BAAAOO010000002.1"/>
</dbReference>
<evidence type="ECO:0000256" key="5">
    <source>
        <dbReference type="ARBA" id="ARBA00022989"/>
    </source>
</evidence>
<name>A0ABX0SBY4_9ACTN</name>
<dbReference type="Proteomes" id="UP000749311">
    <property type="component" value="Unassembled WGS sequence"/>
</dbReference>
<proteinExistence type="inferred from homology"/>
<feature type="transmembrane region" description="Helical" evidence="8">
    <location>
        <begin position="417"/>
        <end position="450"/>
    </location>
</feature>
<evidence type="ECO:0000256" key="6">
    <source>
        <dbReference type="ARBA" id="ARBA00023136"/>
    </source>
</evidence>
<feature type="transmembrane region" description="Helical" evidence="8">
    <location>
        <begin position="200"/>
        <end position="224"/>
    </location>
</feature>
<evidence type="ECO:0000256" key="4">
    <source>
        <dbReference type="ARBA" id="ARBA00022692"/>
    </source>
</evidence>
<feature type="transmembrane region" description="Helical" evidence="8">
    <location>
        <begin position="69"/>
        <end position="88"/>
    </location>
</feature>
<evidence type="ECO:0000313" key="10">
    <source>
        <dbReference type="Proteomes" id="UP000749311"/>
    </source>
</evidence>
<feature type="transmembrane region" description="Helical" evidence="8">
    <location>
        <begin position="253"/>
        <end position="270"/>
    </location>
</feature>
<dbReference type="Pfam" id="PF26314">
    <property type="entry name" value="MptA_B_family"/>
    <property type="match status" value="1"/>
</dbReference>
<evidence type="ECO:0000313" key="9">
    <source>
        <dbReference type="EMBL" id="NIH55892.1"/>
    </source>
</evidence>
<comment type="similarity">
    <text evidence="7">Belongs to the MptA/B family.</text>
</comment>
<keyword evidence="6 8" id="KW-0472">Membrane</keyword>
<keyword evidence="5 8" id="KW-1133">Transmembrane helix</keyword>
<keyword evidence="4 8" id="KW-0812">Transmembrane</keyword>
<evidence type="ECO:0008006" key="11">
    <source>
        <dbReference type="Google" id="ProtNLM"/>
    </source>
</evidence>
<feature type="transmembrane region" description="Helical" evidence="8">
    <location>
        <begin position="134"/>
        <end position="156"/>
    </location>
</feature>
<comment type="caution">
    <text evidence="9">The sequence shown here is derived from an EMBL/GenBank/DDBJ whole genome shotgun (WGS) entry which is preliminary data.</text>
</comment>
<keyword evidence="10" id="KW-1185">Reference proteome</keyword>
<protein>
    <recommendedName>
        <fullName evidence="11">DUF2029 domain-containing protein</fullName>
    </recommendedName>
</protein>
<feature type="transmembrane region" description="Helical" evidence="8">
    <location>
        <begin position="231"/>
        <end position="247"/>
    </location>
</feature>
<accession>A0ABX0SBY4</accession>
<feature type="transmembrane region" description="Helical" evidence="8">
    <location>
        <begin position="42"/>
        <end position="62"/>
    </location>
</feature>
<evidence type="ECO:0000256" key="8">
    <source>
        <dbReference type="SAM" id="Phobius"/>
    </source>
</evidence>
<evidence type="ECO:0000256" key="2">
    <source>
        <dbReference type="ARBA" id="ARBA00022676"/>
    </source>
</evidence>
<gene>
    <name evidence="9" type="ORF">FB473_000537</name>
</gene>
<dbReference type="InterPro" id="IPR049829">
    <property type="entry name" value="MptA/B-like"/>
</dbReference>